<dbReference type="Proteomes" id="UP001595851">
    <property type="component" value="Unassembled WGS sequence"/>
</dbReference>
<proteinExistence type="predicted"/>
<dbReference type="EMBL" id="JBHSBI010000061">
    <property type="protein sequence ID" value="MFC4016204.1"/>
    <property type="molecule type" value="Genomic_DNA"/>
</dbReference>
<keyword evidence="2" id="KW-1185">Reference proteome</keyword>
<reference evidence="2" key="1">
    <citation type="journal article" date="2019" name="Int. J. Syst. Evol. Microbiol.">
        <title>The Global Catalogue of Microorganisms (GCM) 10K type strain sequencing project: providing services to taxonomists for standard genome sequencing and annotation.</title>
        <authorList>
            <consortium name="The Broad Institute Genomics Platform"/>
            <consortium name="The Broad Institute Genome Sequencing Center for Infectious Disease"/>
            <person name="Wu L."/>
            <person name="Ma J."/>
        </authorList>
    </citation>
    <scope>NUCLEOTIDE SEQUENCE [LARGE SCALE GENOMIC DNA]</scope>
    <source>
        <strain evidence="2">TBRC 1276</strain>
    </source>
</reference>
<accession>A0ABV8GTB7</accession>
<evidence type="ECO:0000313" key="2">
    <source>
        <dbReference type="Proteomes" id="UP001595851"/>
    </source>
</evidence>
<comment type="caution">
    <text evidence="1">The sequence shown here is derived from an EMBL/GenBank/DDBJ whole genome shotgun (WGS) entry which is preliminary data.</text>
</comment>
<dbReference type="RefSeq" id="WP_379535995.1">
    <property type="nucleotide sequence ID" value="NZ_JBHSBI010000061.1"/>
</dbReference>
<protein>
    <recommendedName>
        <fullName evidence="3">RICIN domain-containing protein</fullName>
    </recommendedName>
</protein>
<feature type="non-terminal residue" evidence="1">
    <location>
        <position position="1"/>
    </location>
</feature>
<evidence type="ECO:0000313" key="1">
    <source>
        <dbReference type="EMBL" id="MFC4016204.1"/>
    </source>
</evidence>
<gene>
    <name evidence="1" type="ORF">ACFOY2_53975</name>
</gene>
<sequence length="134" mass="14939">HAVSPARSYRDDDHHSNLAIFKQPHVRKTGLAASPASADVSDGWHDEAGWGSVTVSANRKHIKICDLRNDGRAVRVEYATSYLQEWTVIDRNGARWGCGTDSTFFSRITAFKLCEGRTFGTCRPTVWISQSSVR</sequence>
<organism evidence="1 2">
    <name type="scientific">Nonomuraea purpurea</name>
    <dbReference type="NCBI Taxonomy" id="1849276"/>
    <lineage>
        <taxon>Bacteria</taxon>
        <taxon>Bacillati</taxon>
        <taxon>Actinomycetota</taxon>
        <taxon>Actinomycetes</taxon>
        <taxon>Streptosporangiales</taxon>
        <taxon>Streptosporangiaceae</taxon>
        <taxon>Nonomuraea</taxon>
    </lineage>
</organism>
<evidence type="ECO:0008006" key="3">
    <source>
        <dbReference type="Google" id="ProtNLM"/>
    </source>
</evidence>
<name>A0ABV8GTB7_9ACTN</name>